<accession>A0ABD1CPB1</accession>
<dbReference type="EMBL" id="JBEHCU010010439">
    <property type="protein sequence ID" value="KAL1378230.1"/>
    <property type="molecule type" value="Genomic_DNA"/>
</dbReference>
<comment type="caution">
    <text evidence="1">The sequence shown here is derived from an EMBL/GenBank/DDBJ whole genome shotgun (WGS) entry which is preliminary data.</text>
</comment>
<dbReference type="Proteomes" id="UP001562425">
    <property type="component" value="Unassembled WGS sequence"/>
</dbReference>
<protein>
    <submittedName>
        <fullName evidence="1">Uncharacterized protein</fullName>
    </submittedName>
</protein>
<reference evidence="1 2" key="1">
    <citation type="submission" date="2024-05" db="EMBL/GenBank/DDBJ databases">
        <title>Culex pipiens pipiens assembly and annotation.</title>
        <authorList>
            <person name="Alout H."/>
            <person name="Durand T."/>
        </authorList>
    </citation>
    <scope>NUCLEOTIDE SEQUENCE [LARGE SCALE GENOMIC DNA]</scope>
    <source>
        <strain evidence="1">HA-2024</strain>
        <tissue evidence="1">Whole body</tissue>
    </source>
</reference>
<evidence type="ECO:0000313" key="1">
    <source>
        <dbReference type="EMBL" id="KAL1378230.1"/>
    </source>
</evidence>
<gene>
    <name evidence="1" type="ORF">pipiens_015722</name>
</gene>
<sequence length="46" mass="5522">MCKSCCQRTFETACTSLDCPVLFVINRRTREHGQVQYYRDLLEEMF</sequence>
<organism evidence="1 2">
    <name type="scientific">Culex pipiens pipiens</name>
    <name type="common">Northern house mosquito</name>
    <dbReference type="NCBI Taxonomy" id="38569"/>
    <lineage>
        <taxon>Eukaryota</taxon>
        <taxon>Metazoa</taxon>
        <taxon>Ecdysozoa</taxon>
        <taxon>Arthropoda</taxon>
        <taxon>Hexapoda</taxon>
        <taxon>Insecta</taxon>
        <taxon>Pterygota</taxon>
        <taxon>Neoptera</taxon>
        <taxon>Endopterygota</taxon>
        <taxon>Diptera</taxon>
        <taxon>Nematocera</taxon>
        <taxon>Culicoidea</taxon>
        <taxon>Culicidae</taxon>
        <taxon>Culicinae</taxon>
        <taxon>Culicini</taxon>
        <taxon>Culex</taxon>
        <taxon>Culex</taxon>
    </lineage>
</organism>
<evidence type="ECO:0000313" key="2">
    <source>
        <dbReference type="Proteomes" id="UP001562425"/>
    </source>
</evidence>
<name>A0ABD1CPB1_CULPP</name>
<keyword evidence="2" id="KW-1185">Reference proteome</keyword>
<proteinExistence type="predicted"/>
<dbReference type="AlphaFoldDB" id="A0ABD1CPB1"/>